<feature type="transmembrane region" description="Helical" evidence="1">
    <location>
        <begin position="325"/>
        <end position="346"/>
    </location>
</feature>
<protein>
    <submittedName>
        <fullName evidence="2">EpsG-like putative glucosyltransferase</fullName>
    </submittedName>
</protein>
<keyword evidence="1" id="KW-1133">Transmembrane helix</keyword>
<sequence length="368" mass="42461">MAYAFHALIAFLASYVWESQRFDRKASSVSLFLLFVILLILPALQLEVGADYSSYLETAKGNHNISIYYQKGEYLYYTIFSIVKENLPAHSFFVIAYLINTALIVNALIKLKAQGYSAYIIVFLFLTTFGLYQNQMNIIRTYTAVFCFINAALCRSEDKNLKAIVFSLIGIISHQTYIFAIILLILPKKLLHILQQYPLRFYLFSFVATAFLATPYILGPLINSLFPFYNHYLSKEIFEPADIINIATKAYYIPLNLIFLYLLQKEPSPVPKNQRYFVGLWILTSGIYLGLLTAPVIFFRAWHYIAFFHLLPIYYILTDKRTRQLAPFVVIYVIAPFLIKVIGFPVGEYHYKTILGPICTFPWGEPQC</sequence>
<keyword evidence="2" id="KW-0808">Transferase</keyword>
<name>A0A4V3EQU8_9GAMM</name>
<keyword evidence="3" id="KW-1185">Reference proteome</keyword>
<feature type="transmembrane region" description="Helical" evidence="1">
    <location>
        <begin position="275"/>
        <end position="295"/>
    </location>
</feature>
<proteinExistence type="predicted"/>
<keyword evidence="1" id="KW-0812">Transmembrane</keyword>
<organism evidence="2 3">
    <name type="scientific">Halospina denitrificans</name>
    <dbReference type="NCBI Taxonomy" id="332522"/>
    <lineage>
        <taxon>Bacteria</taxon>
        <taxon>Pseudomonadati</taxon>
        <taxon>Pseudomonadota</taxon>
        <taxon>Gammaproteobacteria</taxon>
        <taxon>Halospina</taxon>
    </lineage>
</organism>
<dbReference type="InterPro" id="IPR049458">
    <property type="entry name" value="EpsG-like"/>
</dbReference>
<feature type="transmembrane region" description="Helical" evidence="1">
    <location>
        <begin position="116"/>
        <end position="132"/>
    </location>
</feature>
<evidence type="ECO:0000313" key="3">
    <source>
        <dbReference type="Proteomes" id="UP000295830"/>
    </source>
</evidence>
<dbReference type="GO" id="GO:0016740">
    <property type="term" value="F:transferase activity"/>
    <property type="evidence" value="ECO:0007669"/>
    <property type="project" value="UniProtKB-KW"/>
</dbReference>
<feature type="transmembrane region" description="Helical" evidence="1">
    <location>
        <begin position="163"/>
        <end position="187"/>
    </location>
</feature>
<feature type="transmembrane region" description="Helical" evidence="1">
    <location>
        <begin position="89"/>
        <end position="109"/>
    </location>
</feature>
<feature type="transmembrane region" description="Helical" evidence="1">
    <location>
        <begin position="243"/>
        <end position="263"/>
    </location>
</feature>
<dbReference type="Pfam" id="PF14897">
    <property type="entry name" value="EpsG"/>
    <property type="match status" value="1"/>
</dbReference>
<dbReference type="RefSeq" id="WP_133735536.1">
    <property type="nucleotide sequence ID" value="NZ_SOAX01000002.1"/>
</dbReference>
<dbReference type="Proteomes" id="UP000295830">
    <property type="component" value="Unassembled WGS sequence"/>
</dbReference>
<dbReference type="EMBL" id="SOAX01000002">
    <property type="protein sequence ID" value="TDT43468.1"/>
    <property type="molecule type" value="Genomic_DNA"/>
</dbReference>
<evidence type="ECO:0000313" key="2">
    <source>
        <dbReference type="EMBL" id="TDT43468.1"/>
    </source>
</evidence>
<gene>
    <name evidence="2" type="ORF">DES49_1285</name>
</gene>
<feature type="transmembrane region" description="Helical" evidence="1">
    <location>
        <begin position="199"/>
        <end position="223"/>
    </location>
</feature>
<dbReference type="OrthoDB" id="4907145at2"/>
<keyword evidence="1" id="KW-0472">Membrane</keyword>
<feature type="transmembrane region" description="Helical" evidence="1">
    <location>
        <begin position="29"/>
        <end position="46"/>
    </location>
</feature>
<reference evidence="2 3" key="1">
    <citation type="submission" date="2019-03" db="EMBL/GenBank/DDBJ databases">
        <title>Genomic Encyclopedia of Type Strains, Phase IV (KMG-IV): sequencing the most valuable type-strain genomes for metagenomic binning, comparative biology and taxonomic classification.</title>
        <authorList>
            <person name="Goeker M."/>
        </authorList>
    </citation>
    <scope>NUCLEOTIDE SEQUENCE [LARGE SCALE GENOMIC DNA]</scope>
    <source>
        <strain evidence="2 3">DSM 15505</strain>
    </source>
</reference>
<evidence type="ECO:0000256" key="1">
    <source>
        <dbReference type="SAM" id="Phobius"/>
    </source>
</evidence>
<comment type="caution">
    <text evidence="2">The sequence shown here is derived from an EMBL/GenBank/DDBJ whole genome shotgun (WGS) entry which is preliminary data.</text>
</comment>
<feature type="transmembrane region" description="Helical" evidence="1">
    <location>
        <begin position="301"/>
        <end position="318"/>
    </location>
</feature>
<accession>A0A4V3EQU8</accession>
<dbReference type="AlphaFoldDB" id="A0A4V3EQU8"/>